<dbReference type="AlphaFoldDB" id="A0A0L9VND9"/>
<sequence length="312" mass="35722">MDAWQDLVYDDDVLESFLKKCDASSSLIPGPAEVLPFVACILKECKPNGLGDMQLTVKVQPFTTFRQNYYLNITHRSIVMVFPADVCHPTIDLVKETPKPIIRLPMWTEKKLNVDDILRKFVPPSDQLITQNDEDEVLMMSKSSQEQSRLMKNDLCRLETKVTAISESQNLNTMTMAALFGKLREHELDLGRLDEEEAKAKNNKKSLALKSEIERSKCKSEDEDSDEEENLSLMIKRLNRFMKSKAKETLSVELVKYCYGDRGIAGSSLVHLRKCLEEEFILREVFGGRVSSFVKIQRRCCFISCGFKRGVF</sequence>
<organism evidence="1 2">
    <name type="scientific">Phaseolus angularis</name>
    <name type="common">Azuki bean</name>
    <name type="synonym">Vigna angularis</name>
    <dbReference type="NCBI Taxonomy" id="3914"/>
    <lineage>
        <taxon>Eukaryota</taxon>
        <taxon>Viridiplantae</taxon>
        <taxon>Streptophyta</taxon>
        <taxon>Embryophyta</taxon>
        <taxon>Tracheophyta</taxon>
        <taxon>Spermatophyta</taxon>
        <taxon>Magnoliopsida</taxon>
        <taxon>eudicotyledons</taxon>
        <taxon>Gunneridae</taxon>
        <taxon>Pentapetalae</taxon>
        <taxon>rosids</taxon>
        <taxon>fabids</taxon>
        <taxon>Fabales</taxon>
        <taxon>Fabaceae</taxon>
        <taxon>Papilionoideae</taxon>
        <taxon>50 kb inversion clade</taxon>
        <taxon>NPAAA clade</taxon>
        <taxon>indigoferoid/millettioid clade</taxon>
        <taxon>Phaseoleae</taxon>
        <taxon>Vigna</taxon>
    </lineage>
</organism>
<proteinExistence type="predicted"/>
<reference evidence="2" key="1">
    <citation type="journal article" date="2015" name="Proc. Natl. Acad. Sci. U.S.A.">
        <title>Genome sequencing of adzuki bean (Vigna angularis) provides insight into high starch and low fat accumulation and domestication.</title>
        <authorList>
            <person name="Yang K."/>
            <person name="Tian Z."/>
            <person name="Chen C."/>
            <person name="Luo L."/>
            <person name="Zhao B."/>
            <person name="Wang Z."/>
            <person name="Yu L."/>
            <person name="Li Y."/>
            <person name="Sun Y."/>
            <person name="Li W."/>
            <person name="Chen Y."/>
            <person name="Li Y."/>
            <person name="Zhang Y."/>
            <person name="Ai D."/>
            <person name="Zhao J."/>
            <person name="Shang C."/>
            <person name="Ma Y."/>
            <person name="Wu B."/>
            <person name="Wang M."/>
            <person name="Gao L."/>
            <person name="Sun D."/>
            <person name="Zhang P."/>
            <person name="Guo F."/>
            <person name="Wang W."/>
            <person name="Li Y."/>
            <person name="Wang J."/>
            <person name="Varshney R.K."/>
            <person name="Wang J."/>
            <person name="Ling H.Q."/>
            <person name="Wan P."/>
        </authorList>
    </citation>
    <scope>NUCLEOTIDE SEQUENCE</scope>
    <source>
        <strain evidence="2">cv. Jingnong 6</strain>
    </source>
</reference>
<accession>A0A0L9VND9</accession>
<evidence type="ECO:0000313" key="1">
    <source>
        <dbReference type="EMBL" id="KOM56269.1"/>
    </source>
</evidence>
<dbReference type="EMBL" id="CM003380">
    <property type="protein sequence ID" value="KOM56269.1"/>
    <property type="molecule type" value="Genomic_DNA"/>
</dbReference>
<evidence type="ECO:0000313" key="2">
    <source>
        <dbReference type="Proteomes" id="UP000053144"/>
    </source>
</evidence>
<gene>
    <name evidence="1" type="ORF">LR48_Vigan10g216100</name>
</gene>
<dbReference type="Gramene" id="KOM56269">
    <property type="protein sequence ID" value="KOM56269"/>
    <property type="gene ID" value="LR48_Vigan10g216100"/>
</dbReference>
<protein>
    <submittedName>
        <fullName evidence="1">Uncharacterized protein</fullName>
    </submittedName>
</protein>
<dbReference type="Proteomes" id="UP000053144">
    <property type="component" value="Chromosome 10"/>
</dbReference>
<name>A0A0L9VND9_PHAAN</name>